<evidence type="ECO:0000256" key="3">
    <source>
        <dbReference type="PROSITE-ProRule" id="PRU01100"/>
    </source>
</evidence>
<feature type="domain" description="GH26" evidence="5">
    <location>
        <begin position="368"/>
        <end position="690"/>
    </location>
</feature>
<dbReference type="Pfam" id="PF02156">
    <property type="entry name" value="Glyco_hydro_26"/>
    <property type="match status" value="1"/>
</dbReference>
<sequence>MNISETTPTTTTTPGPAWPSARGFISILATIPIAITSFAIGFGVGTNHDGEGTVNYEWAQIGPGEALLDADLATYSASKITESAPVAPSDLPVGFTDHLGVSVAFVTFTVNAEHVHDDAEFELITPFAERLPEGSSKLIEATSVDPGICTCNLTPDVLPRFGRTHDTVAVDEESTAAILDVSSAISEAGEYGFAITTSSDDSSVVLNGITGHEHGPSLRVSHGAEEPDAPATPGPWPIPFQEPTGESTTEEPASESPSSEPATDAPTTQPNAEDPVSESPTAPDRGSLFSPRDEPTADPSDEPTTTPSEDPTGEPTSDPSDEPTTTPSEDPTGEPTADPSDEPTTTPSEDPTDEPTGGPVDDPPPSDPVTDEPQNDLADCRIGEKLVPTCGALVGVAPAAHTGLPRYSSLLEFEETVQRTQHIHHAYERSDDAVFPNEELVQIASDPDNPRLLFINWKPQITSWANIAAGNDRVDAYLDELAEHLTTEYTDPFFFTVHHEPENNVRPQPGSGWEAADYAAMYRYVIEYLRDKGVENLVTVMNYMAYLRWVEPEWHADLYPGDDIIDWIGWSTYGHSDPTSHGHADFADIVNRQAEGYQWPGYYNWSATTYPDKPIMLAEWGVFYHESRPQHQGEVFRSTGPQLSHFPRVKAIVYFDSPNAEGRDSRVNVREDNLSDFRRLMQHRHFDVSLN</sequence>
<evidence type="ECO:0000256" key="4">
    <source>
        <dbReference type="SAM" id="MobiDB-lite"/>
    </source>
</evidence>
<dbReference type="AlphaFoldDB" id="A0A895XM43"/>
<evidence type="ECO:0000313" key="7">
    <source>
        <dbReference type="Proteomes" id="UP000662939"/>
    </source>
</evidence>
<evidence type="ECO:0000313" key="6">
    <source>
        <dbReference type="EMBL" id="QSB06177.1"/>
    </source>
</evidence>
<evidence type="ECO:0000256" key="2">
    <source>
        <dbReference type="ARBA" id="ARBA00023295"/>
    </source>
</evidence>
<dbReference type="RefSeq" id="WP_213172188.1">
    <property type="nucleotide sequence ID" value="NZ_CP070496.1"/>
</dbReference>
<keyword evidence="2 3" id="KW-0326">Glycosidase</keyword>
<dbReference type="PROSITE" id="PS51764">
    <property type="entry name" value="GH26"/>
    <property type="match status" value="1"/>
</dbReference>
<dbReference type="SUPFAM" id="SSF51445">
    <property type="entry name" value="(Trans)glycosidases"/>
    <property type="match status" value="1"/>
</dbReference>
<feature type="active site" description="Nucleophile" evidence="3">
    <location>
        <position position="619"/>
    </location>
</feature>
<dbReference type="Proteomes" id="UP000662939">
    <property type="component" value="Chromosome"/>
</dbReference>
<dbReference type="InterPro" id="IPR022790">
    <property type="entry name" value="GH26_dom"/>
</dbReference>
<dbReference type="InterPro" id="IPR017853">
    <property type="entry name" value="GH"/>
</dbReference>
<evidence type="ECO:0000256" key="1">
    <source>
        <dbReference type="ARBA" id="ARBA00022801"/>
    </source>
</evidence>
<keyword evidence="1 3" id="KW-0378">Hydrolase</keyword>
<reference evidence="6" key="1">
    <citation type="submission" date="2021-02" db="EMBL/GenBank/DDBJ databases">
        <title>Natronoglycomyces albus gen. nov., sp. nov, a haloalkaliphilic actinobacterium from a soda solonchak soil.</title>
        <authorList>
            <person name="Sorokin D.Y."/>
            <person name="Khijniak T.V."/>
            <person name="Zakharycheva A.P."/>
            <person name="Boueva O.V."/>
            <person name="Ariskina E.V."/>
            <person name="Hahnke R.L."/>
            <person name="Bunk B."/>
            <person name="Sproer C."/>
            <person name="Schumann P."/>
            <person name="Evtushenko L.I."/>
            <person name="Kublanov I.V."/>
        </authorList>
    </citation>
    <scope>NUCLEOTIDE SEQUENCE</scope>
    <source>
        <strain evidence="6">DSM 106290</strain>
    </source>
</reference>
<feature type="compositionally biased region" description="Pro residues" evidence="4">
    <location>
        <begin position="230"/>
        <end position="240"/>
    </location>
</feature>
<name>A0A895XM43_9ACTN</name>
<organism evidence="6 7">
    <name type="scientific">Natronoglycomyces albus</name>
    <dbReference type="NCBI Taxonomy" id="2811108"/>
    <lineage>
        <taxon>Bacteria</taxon>
        <taxon>Bacillati</taxon>
        <taxon>Actinomycetota</taxon>
        <taxon>Actinomycetes</taxon>
        <taxon>Glycomycetales</taxon>
        <taxon>Glycomycetaceae</taxon>
        <taxon>Natronoglycomyces</taxon>
    </lineage>
</organism>
<protein>
    <recommendedName>
        <fullName evidence="5">GH26 domain-containing protein</fullName>
    </recommendedName>
</protein>
<feature type="region of interest" description="Disordered" evidence="4">
    <location>
        <begin position="205"/>
        <end position="376"/>
    </location>
</feature>
<dbReference type="Gene3D" id="3.20.20.80">
    <property type="entry name" value="Glycosidases"/>
    <property type="match status" value="1"/>
</dbReference>
<accession>A0A895XM43</accession>
<proteinExistence type="inferred from homology"/>
<feature type="compositionally biased region" description="Low complexity" evidence="4">
    <location>
        <begin position="254"/>
        <end position="268"/>
    </location>
</feature>
<comment type="similarity">
    <text evidence="3">Belongs to the glycosyl hydrolase 26 family.</text>
</comment>
<keyword evidence="7" id="KW-1185">Reference proteome</keyword>
<gene>
    <name evidence="6" type="ORF">JQS30_04500</name>
</gene>
<feature type="compositionally biased region" description="Low complexity" evidence="4">
    <location>
        <begin position="302"/>
        <end position="360"/>
    </location>
</feature>
<feature type="active site" description="Proton donor" evidence="3">
    <location>
        <position position="500"/>
    </location>
</feature>
<evidence type="ECO:0000259" key="5">
    <source>
        <dbReference type="PROSITE" id="PS51764"/>
    </source>
</evidence>
<dbReference type="KEGG" id="nav:JQS30_04500"/>
<dbReference type="GO" id="GO:0004553">
    <property type="term" value="F:hydrolase activity, hydrolyzing O-glycosyl compounds"/>
    <property type="evidence" value="ECO:0007669"/>
    <property type="project" value="InterPro"/>
</dbReference>
<dbReference type="EMBL" id="CP070496">
    <property type="protein sequence ID" value="QSB06177.1"/>
    <property type="molecule type" value="Genomic_DNA"/>
</dbReference>